<evidence type="ECO:0000259" key="1">
    <source>
        <dbReference type="PROSITE" id="PS51664"/>
    </source>
</evidence>
<accession>A0A0U5GLI9</accession>
<dbReference type="AlphaFoldDB" id="A0A0U5GLI9"/>
<dbReference type="Gene3D" id="3.30.160.660">
    <property type="match status" value="1"/>
</dbReference>
<evidence type="ECO:0000313" key="3">
    <source>
        <dbReference type="Proteomes" id="UP000059419"/>
    </source>
</evidence>
<dbReference type="KEGG" id="ege:EM595_1767"/>
<name>A0A0U5GLI9_9GAMM</name>
<dbReference type="OrthoDB" id="109999at2"/>
<dbReference type="PATRIC" id="fig|1619313.3.peg.1835"/>
<reference evidence="3" key="1">
    <citation type="submission" date="2015-11" db="EMBL/GenBank/DDBJ databases">
        <authorList>
            <person name="Blom J."/>
        </authorList>
    </citation>
    <scope>NUCLEOTIDE SEQUENCE [LARGE SCALE GENOMIC DNA]</scope>
</reference>
<dbReference type="RefSeq" id="WP_067430514.1">
    <property type="nucleotide sequence ID" value="NZ_LN907827.1"/>
</dbReference>
<proteinExistence type="predicted"/>
<dbReference type="STRING" id="1619313.EM595_1767"/>
<dbReference type="PROSITE" id="PS51664">
    <property type="entry name" value="YCAO"/>
    <property type="match status" value="1"/>
</dbReference>
<dbReference type="Gene3D" id="3.30.1330.230">
    <property type="match status" value="1"/>
</dbReference>
<dbReference type="PANTHER" id="PTHR37809">
    <property type="entry name" value="RIBOSOMAL PROTEIN S12 METHYLTHIOTRANSFERASE ACCESSORY FACTOR YCAO"/>
    <property type="match status" value="1"/>
</dbReference>
<organism evidence="2 3">
    <name type="scientific">Duffyella gerundensis</name>
    <dbReference type="NCBI Taxonomy" id="1619313"/>
    <lineage>
        <taxon>Bacteria</taxon>
        <taxon>Pseudomonadati</taxon>
        <taxon>Pseudomonadota</taxon>
        <taxon>Gammaproteobacteria</taxon>
        <taxon>Enterobacterales</taxon>
        <taxon>Erwiniaceae</taxon>
        <taxon>Duffyella</taxon>
    </lineage>
</organism>
<dbReference type="Proteomes" id="UP000059419">
    <property type="component" value="Chromosome 1"/>
</dbReference>
<sequence>MKAIIERKVSLKVAEDKIDAYFRRNNIAVDIERFGTPLSSTVATMNFTGTTEAPCVGCGKGYEQEARVGAKFEAWEHHQGLICLRKHRALAPFSAVLNQPYMRDFLPLKIISSGQPTTLSVIPFSPPDGYEHRGSLLWPSFLIDYNYVKRRSAGDDADYRSARRYSCGTGFAAGVGYTEAAIHAISEVIERHCVGTFLARVFFHQLPYQLIEIEPDSLPEDLFSTLRDAEACLENAVRVFNISQPGLPTVCIASCPARPLSGVHVFGAGCSIYPSHAAARAIKELVQQHAIEKGVPFVQNEWRRHYRHLEKYPKLLRCLVADIRDKIVTRRALPADPDRLSLEGQLSLLITLCDKQDLPVWVKAIEDDPAGISIACAVMPAMERFSIVSLGNYVIPTQRYGE</sequence>
<dbReference type="Pfam" id="PF02624">
    <property type="entry name" value="YcaO"/>
    <property type="match status" value="1"/>
</dbReference>
<gene>
    <name evidence="2" type="ORF">EM595_1767</name>
</gene>
<dbReference type="InterPro" id="IPR003776">
    <property type="entry name" value="YcaO-like_dom"/>
</dbReference>
<evidence type="ECO:0000313" key="2">
    <source>
        <dbReference type="EMBL" id="CUU24001.1"/>
    </source>
</evidence>
<keyword evidence="3" id="KW-1185">Reference proteome</keyword>
<dbReference type="EMBL" id="LN907827">
    <property type="protein sequence ID" value="CUU24001.1"/>
    <property type="molecule type" value="Genomic_DNA"/>
</dbReference>
<dbReference type="PANTHER" id="PTHR37809:SF1">
    <property type="entry name" value="RIBOSOMAL PROTEIN S12 METHYLTHIOTRANSFERASE ACCESSORY FACTOR YCAO"/>
    <property type="match status" value="1"/>
</dbReference>
<protein>
    <recommendedName>
        <fullName evidence="1">YcaO domain-containing protein</fullName>
    </recommendedName>
</protein>
<feature type="domain" description="YcaO" evidence="1">
    <location>
        <begin position="57"/>
        <end position="402"/>
    </location>
</feature>